<dbReference type="OrthoDB" id="4054902at2759"/>
<dbReference type="GO" id="GO:0000747">
    <property type="term" value="P:conjugation with cellular fusion"/>
    <property type="evidence" value="ECO:0007669"/>
    <property type="project" value="EnsemblFungi"/>
</dbReference>
<name>A7TGR8_VANPO</name>
<evidence type="ECO:0000313" key="3">
    <source>
        <dbReference type="Proteomes" id="UP000000267"/>
    </source>
</evidence>
<dbReference type="GO" id="GO:0005886">
    <property type="term" value="C:plasma membrane"/>
    <property type="evidence" value="ECO:0007669"/>
    <property type="project" value="EnsemblFungi"/>
</dbReference>
<protein>
    <submittedName>
        <fullName evidence="2">Uncharacterized protein</fullName>
    </submittedName>
</protein>
<keyword evidence="1" id="KW-0472">Membrane</keyword>
<proteinExistence type="predicted"/>
<organism evidence="3">
    <name type="scientific">Vanderwaltozyma polyspora (strain ATCC 22028 / DSM 70294 / BCRC 21397 / CBS 2163 / NBRC 10782 / NRRL Y-8283 / UCD 57-17)</name>
    <name type="common">Kluyveromyces polysporus</name>
    <dbReference type="NCBI Taxonomy" id="436907"/>
    <lineage>
        <taxon>Eukaryota</taxon>
        <taxon>Fungi</taxon>
        <taxon>Dikarya</taxon>
        <taxon>Ascomycota</taxon>
        <taxon>Saccharomycotina</taxon>
        <taxon>Saccharomycetes</taxon>
        <taxon>Saccharomycetales</taxon>
        <taxon>Saccharomycetaceae</taxon>
        <taxon>Vanderwaltozyma</taxon>
    </lineage>
</organism>
<dbReference type="KEGG" id="vpo:Kpol_2001p36"/>
<reference evidence="2 3" key="1">
    <citation type="journal article" date="2007" name="Proc. Natl. Acad. Sci. U.S.A.">
        <title>Independent sorting-out of thousands of duplicated gene pairs in two yeast species descended from a whole-genome duplication.</title>
        <authorList>
            <person name="Scannell D.R."/>
            <person name="Frank A.C."/>
            <person name="Conant G.C."/>
            <person name="Byrne K.P."/>
            <person name="Woolfit M."/>
            <person name="Wolfe K.H."/>
        </authorList>
    </citation>
    <scope>NUCLEOTIDE SEQUENCE [LARGE SCALE GENOMIC DNA]</scope>
    <source>
        <strain evidence="3">ATCC 22028 / DSM 70294 / BCRC 21397 / CBS 2163 / NBRC 10782 / NRRL Y-8283 / UCD 57-17</strain>
    </source>
</reference>
<accession>A7TGR8</accession>
<gene>
    <name evidence="2" type="ORF">Kpol_2001p36</name>
</gene>
<dbReference type="eggNOG" id="ENOG502S6IX">
    <property type="taxonomic scope" value="Eukaryota"/>
</dbReference>
<keyword evidence="1" id="KW-1133">Transmembrane helix</keyword>
<dbReference type="Proteomes" id="UP000000267">
    <property type="component" value="Unassembled WGS sequence"/>
</dbReference>
<keyword evidence="3" id="KW-1185">Reference proteome</keyword>
<dbReference type="PhylomeDB" id="A7TGR8"/>
<evidence type="ECO:0000256" key="1">
    <source>
        <dbReference type="SAM" id="Phobius"/>
    </source>
</evidence>
<dbReference type="OMA" id="YWQPHEL"/>
<dbReference type="AlphaFoldDB" id="A7TGR8"/>
<evidence type="ECO:0000313" key="2">
    <source>
        <dbReference type="EMBL" id="EDO18531.1"/>
    </source>
</evidence>
<dbReference type="EMBL" id="DS480388">
    <property type="protein sequence ID" value="EDO18531.1"/>
    <property type="molecule type" value="Genomic_DNA"/>
</dbReference>
<sequence length="212" mass="24534">MDFFEISSQTSSDASEVKNGNSRRKYLVAPFEQEEREFYCECQACEYGVKYGWWMPKFFFFGVIFPLFWIANIGIYIGTQLITSHEITHSELQDDELPTLYEQELIRKRSDLEINSISSNENSDSDDTITNPFDDLNTIKSKTRSRSMTDSDSVDLSRFRAVFLRKTAEQIVESHDSTRSHFNTWTLRSIMATIVYGILIALIIIACKKSSH</sequence>
<feature type="transmembrane region" description="Helical" evidence="1">
    <location>
        <begin position="58"/>
        <end position="77"/>
    </location>
</feature>
<dbReference type="RefSeq" id="XP_001646389.1">
    <property type="nucleotide sequence ID" value="XM_001646339.1"/>
</dbReference>
<dbReference type="STRING" id="436907.A7TGR8"/>
<dbReference type="GeneID" id="5546828"/>
<keyword evidence="1" id="KW-0812">Transmembrane</keyword>
<feature type="transmembrane region" description="Helical" evidence="1">
    <location>
        <begin position="185"/>
        <end position="207"/>
    </location>
</feature>
<dbReference type="HOGENOM" id="CLU_114202_0_0_1"/>
<dbReference type="FunCoup" id="A7TGR8">
    <property type="interactions" value="39"/>
</dbReference>
<dbReference type="InParanoid" id="A7TGR8"/>